<evidence type="ECO:0000256" key="3">
    <source>
        <dbReference type="ARBA" id="ARBA00023082"/>
    </source>
</evidence>
<dbReference type="SUPFAM" id="SSF88659">
    <property type="entry name" value="Sigma3 and sigma4 domains of RNA polymerase sigma factors"/>
    <property type="match status" value="1"/>
</dbReference>
<dbReference type="NCBIfam" id="TIGR02937">
    <property type="entry name" value="sigma70-ECF"/>
    <property type="match status" value="1"/>
</dbReference>
<dbReference type="InterPro" id="IPR013324">
    <property type="entry name" value="RNA_pol_sigma_r3/r4-like"/>
</dbReference>
<dbReference type="Gene3D" id="3.30.565.10">
    <property type="entry name" value="Histidine kinase-like ATPase, C-terminal domain"/>
    <property type="match status" value="1"/>
</dbReference>
<dbReference type="InterPro" id="IPR036388">
    <property type="entry name" value="WH-like_DNA-bd_sf"/>
</dbReference>
<evidence type="ECO:0000256" key="4">
    <source>
        <dbReference type="ARBA" id="ARBA00023163"/>
    </source>
</evidence>
<dbReference type="InterPro" id="IPR007627">
    <property type="entry name" value="RNA_pol_sigma70_r2"/>
</dbReference>
<evidence type="ECO:0000256" key="1">
    <source>
        <dbReference type="ARBA" id="ARBA00010641"/>
    </source>
</evidence>
<dbReference type="Gene3D" id="1.10.10.10">
    <property type="entry name" value="Winged helix-like DNA-binding domain superfamily/Winged helix DNA-binding domain"/>
    <property type="match status" value="1"/>
</dbReference>
<proteinExistence type="inferred from homology"/>
<keyword evidence="7" id="KW-0808">Transferase</keyword>
<dbReference type="InterPro" id="IPR039425">
    <property type="entry name" value="RNA_pol_sigma-70-like"/>
</dbReference>
<dbReference type="EMBL" id="FOIE01000005">
    <property type="protein sequence ID" value="SET52985.1"/>
    <property type="molecule type" value="Genomic_DNA"/>
</dbReference>
<reference evidence="8" key="1">
    <citation type="submission" date="2016-10" db="EMBL/GenBank/DDBJ databases">
        <authorList>
            <person name="Varghese N."/>
            <person name="Submissions S."/>
        </authorList>
    </citation>
    <scope>NUCLEOTIDE SEQUENCE [LARGE SCALE GENOMIC DNA]</scope>
    <source>
        <strain evidence="8">DSM 44209</strain>
    </source>
</reference>
<dbReference type="InterPro" id="IPR013325">
    <property type="entry name" value="RNA_pol_sigma_r2"/>
</dbReference>
<gene>
    <name evidence="7" type="ORF">SAMN04488546_2761</name>
</gene>
<evidence type="ECO:0000256" key="5">
    <source>
        <dbReference type="SAM" id="MobiDB-lite"/>
    </source>
</evidence>
<dbReference type="SUPFAM" id="SSF88946">
    <property type="entry name" value="Sigma2 domain of RNA polymerase sigma factors"/>
    <property type="match status" value="1"/>
</dbReference>
<dbReference type="OrthoDB" id="5769716at2"/>
<dbReference type="GO" id="GO:0016301">
    <property type="term" value="F:kinase activity"/>
    <property type="evidence" value="ECO:0007669"/>
    <property type="project" value="UniProtKB-KW"/>
</dbReference>
<dbReference type="CDD" id="cd16934">
    <property type="entry name" value="HATPase_RsbT-like"/>
    <property type="match status" value="1"/>
</dbReference>
<keyword evidence="3" id="KW-0731">Sigma factor</keyword>
<evidence type="ECO:0000313" key="8">
    <source>
        <dbReference type="Proteomes" id="UP000198507"/>
    </source>
</evidence>
<dbReference type="SMART" id="SM00387">
    <property type="entry name" value="HATPase_c"/>
    <property type="match status" value="1"/>
</dbReference>
<dbReference type="Gene3D" id="1.10.1740.10">
    <property type="match status" value="1"/>
</dbReference>
<dbReference type="GO" id="GO:0016987">
    <property type="term" value="F:sigma factor activity"/>
    <property type="evidence" value="ECO:0007669"/>
    <property type="project" value="UniProtKB-KW"/>
</dbReference>
<evidence type="ECO:0000313" key="7">
    <source>
        <dbReference type="EMBL" id="SET52985.1"/>
    </source>
</evidence>
<keyword evidence="2" id="KW-0805">Transcription regulation</keyword>
<dbReference type="InterPro" id="IPR014284">
    <property type="entry name" value="RNA_pol_sigma-70_dom"/>
</dbReference>
<dbReference type="GO" id="GO:0006352">
    <property type="term" value="P:DNA-templated transcription initiation"/>
    <property type="evidence" value="ECO:0007669"/>
    <property type="project" value="InterPro"/>
</dbReference>
<dbReference type="SUPFAM" id="SSF55874">
    <property type="entry name" value="ATPase domain of HSP90 chaperone/DNA topoisomerase II/histidine kinase"/>
    <property type="match status" value="1"/>
</dbReference>
<name>A0A1I0F4M0_9ACTN</name>
<keyword evidence="8" id="KW-1185">Reference proteome</keyword>
<keyword evidence="7" id="KW-0418">Kinase</keyword>
<dbReference type="InterPro" id="IPR003594">
    <property type="entry name" value="HATPase_dom"/>
</dbReference>
<protein>
    <submittedName>
        <fullName evidence="7">Serine/threonine-protein kinase RsbT</fullName>
    </submittedName>
</protein>
<organism evidence="7 8">
    <name type="scientific">Geodermatophilus poikilotrophus</name>
    <dbReference type="NCBI Taxonomy" id="1333667"/>
    <lineage>
        <taxon>Bacteria</taxon>
        <taxon>Bacillati</taxon>
        <taxon>Actinomycetota</taxon>
        <taxon>Actinomycetes</taxon>
        <taxon>Geodermatophilales</taxon>
        <taxon>Geodermatophilaceae</taxon>
        <taxon>Geodermatophilus</taxon>
    </lineage>
</organism>
<dbReference type="Pfam" id="PF04542">
    <property type="entry name" value="Sigma70_r2"/>
    <property type="match status" value="1"/>
</dbReference>
<dbReference type="PANTHER" id="PTHR43133">
    <property type="entry name" value="RNA POLYMERASE ECF-TYPE SIGMA FACTO"/>
    <property type="match status" value="1"/>
</dbReference>
<dbReference type="Proteomes" id="UP000198507">
    <property type="component" value="Unassembled WGS sequence"/>
</dbReference>
<sequence>MHGWGRRPPAVRSAHRRGTPGRTVSRVVAVEPVGSPGGDCGSADVAALIPLVRRIVASRVPDPATADDLVQETLTRVLAAAGRVEPGMLEPYAIVTARNVVTSMWRDQDRQRRHQHRVVDLRPPEAPDEDVLAREDRAAVAEALTRLSDRERSTLLAHEVSGQDTRALAAELGSTAGAVAAQLNRTRARLRVEYLLVSERVEPPTERCRPVLLAISGGDRRRQREVDAARHLLECDLCARLSEPLVGRGRSRDDAVRVAVRTDADVVAARQAAREVATRLGFSTTEVTLIATAVSEITRNIVRFAESGEVVVAELQEPRKGISIVARDAGPGIADVEQALQDGYSTYQGLGLGLPGARRLMDEFAVVSEIDRGTTVTMTKWRGET</sequence>
<evidence type="ECO:0000259" key="6">
    <source>
        <dbReference type="SMART" id="SM00387"/>
    </source>
</evidence>
<dbReference type="PANTHER" id="PTHR43133:SF25">
    <property type="entry name" value="RNA POLYMERASE SIGMA FACTOR RFAY-RELATED"/>
    <property type="match status" value="1"/>
</dbReference>
<dbReference type="InterPro" id="IPR036890">
    <property type="entry name" value="HATPase_C_sf"/>
</dbReference>
<comment type="similarity">
    <text evidence="1">Belongs to the sigma-70 factor family. ECF subfamily.</text>
</comment>
<feature type="domain" description="Histidine kinase/HSP90-like ATPase" evidence="6">
    <location>
        <begin position="285"/>
        <end position="384"/>
    </location>
</feature>
<accession>A0A1I0F4M0</accession>
<feature type="region of interest" description="Disordered" evidence="5">
    <location>
        <begin position="1"/>
        <end position="21"/>
    </location>
</feature>
<dbReference type="AlphaFoldDB" id="A0A1I0F4M0"/>
<evidence type="ECO:0000256" key="2">
    <source>
        <dbReference type="ARBA" id="ARBA00023015"/>
    </source>
</evidence>
<dbReference type="Pfam" id="PF13581">
    <property type="entry name" value="HATPase_c_2"/>
    <property type="match status" value="1"/>
</dbReference>
<keyword evidence="4" id="KW-0804">Transcription</keyword>